<evidence type="ECO:0000313" key="4">
    <source>
        <dbReference type="Proteomes" id="UP000019426"/>
    </source>
</evidence>
<dbReference type="Gene3D" id="3.30.460.10">
    <property type="entry name" value="Beta Polymerase, domain 2"/>
    <property type="match status" value="1"/>
</dbReference>
<reference evidence="3 4" key="1">
    <citation type="submission" date="2013-11" db="EMBL/GenBank/DDBJ databases">
        <title>Complete genome sequence of Clostridum sp. M2/40.</title>
        <authorList>
            <person name="Wibberg D."/>
            <person name="Puehler A."/>
            <person name="Schlueter A."/>
        </authorList>
    </citation>
    <scope>NUCLEOTIDE SEQUENCE [LARGE SCALE GENOMIC DNA]</scope>
    <source>
        <strain evidence="4">M2/40</strain>
    </source>
</reference>
<dbReference type="EMBL" id="HG917868">
    <property type="protein sequence ID" value="CDM67600.1"/>
    <property type="molecule type" value="Genomic_DNA"/>
</dbReference>
<dbReference type="RefSeq" id="WP_044036061.1">
    <property type="nucleotide sequence ID" value="NZ_HG917868.1"/>
</dbReference>
<dbReference type="Proteomes" id="UP000019426">
    <property type="component" value="Chromosome M2/40_rep1"/>
</dbReference>
<dbReference type="STRING" id="1216932.CM240_0433"/>
<dbReference type="OrthoDB" id="5176171at2"/>
<sequence length="267" mass="31205">MEISENLKKIIEEFSKLKSVDGVLLAGSKAVNTDDKSSDYDVYVYTSEEISVEYRKNIYDKYCSYMEVNNTFWETEDDGILKEDNVPVEIIYRSLDWIKDSLNRTLVKCEADVGYSTCFWYNIKNSIILYDREGKLKEIQDSCNIEYPKKLKENIIKKNYPLLNKQMPAYYFQIEKAIKRNDIISINHRVAALLASYFDIIFAVNEMAHPGEKKLMKIIKDNNLSIPENMEENINNILKYSAGDNEKLLTEIKVLVENIDKYLDMNN</sequence>
<dbReference type="Pfam" id="PF18765">
    <property type="entry name" value="Polbeta"/>
    <property type="match status" value="1"/>
</dbReference>
<organism evidence="3 4">
    <name type="scientific">Clostridium bornimense</name>
    <dbReference type="NCBI Taxonomy" id="1216932"/>
    <lineage>
        <taxon>Bacteria</taxon>
        <taxon>Bacillati</taxon>
        <taxon>Bacillota</taxon>
        <taxon>Clostridia</taxon>
        <taxon>Eubacteriales</taxon>
        <taxon>Clostridiaceae</taxon>
        <taxon>Clostridium</taxon>
    </lineage>
</organism>
<protein>
    <submittedName>
        <fullName evidence="3">DNA polymerase beta domain-containing protein</fullName>
    </submittedName>
</protein>
<dbReference type="KEGG" id="clt:CM240_0433"/>
<dbReference type="PATRIC" id="fig|1216932.3.peg.418"/>
<dbReference type="InterPro" id="IPR041633">
    <property type="entry name" value="Polbeta"/>
</dbReference>
<feature type="domain" description="Polymerase beta nucleotidyltransferase" evidence="2">
    <location>
        <begin position="8"/>
        <end position="62"/>
    </location>
</feature>
<keyword evidence="4" id="KW-1185">Reference proteome</keyword>
<dbReference type="SUPFAM" id="SSF81301">
    <property type="entry name" value="Nucleotidyltransferase"/>
    <property type="match status" value="1"/>
</dbReference>
<feature type="domain" description="DUF4037" evidence="1">
    <location>
        <begin position="124"/>
        <end position="213"/>
    </location>
</feature>
<dbReference type="HOGENOM" id="CLU_069366_0_0_9"/>
<evidence type="ECO:0000259" key="1">
    <source>
        <dbReference type="Pfam" id="PF13228"/>
    </source>
</evidence>
<accession>W6SD82</accession>
<dbReference type="InterPro" id="IPR043519">
    <property type="entry name" value="NT_sf"/>
</dbReference>
<evidence type="ECO:0000313" key="3">
    <source>
        <dbReference type="EMBL" id="CDM67600.1"/>
    </source>
</evidence>
<dbReference type="Pfam" id="PF13228">
    <property type="entry name" value="DUF4037"/>
    <property type="match status" value="1"/>
</dbReference>
<dbReference type="AlphaFoldDB" id="W6SD82"/>
<dbReference type="InterPro" id="IPR025117">
    <property type="entry name" value="DUF4037"/>
</dbReference>
<evidence type="ECO:0000259" key="2">
    <source>
        <dbReference type="Pfam" id="PF18765"/>
    </source>
</evidence>
<name>W6SD82_9CLOT</name>
<dbReference type="eggNOG" id="COG1708">
    <property type="taxonomic scope" value="Bacteria"/>
</dbReference>
<proteinExistence type="predicted"/>
<gene>
    <name evidence="3" type="ORF">CM240_0433</name>
</gene>